<name>A0A369J990_HYPMA</name>
<dbReference type="EMBL" id="LUEZ02000090">
    <property type="protein sequence ID" value="RDB18611.1"/>
    <property type="molecule type" value="Genomic_DNA"/>
</dbReference>
<sequence>MLPHHSAQRIDKHRTLGYIPGPTESAALQSIASRAREKLRRLLEGCSALEQCANECDALLSPIRRLPPEILGAIFSHYPRDPDDPSPGVRIRAVCYIWRDVSRSIPDIWRWISVPFRRALNARRRKYESLRSHLQDTSYLLSISISKCTESEDLSMVRSLVDIADRWKTLYLHNAETLSHLPFVLTLSNLDFLNYSCHLDAHPSLPVMPRLSSLRFSIPGEQYQFSPVNLRLPWEQLRSLRVSGRAHNISDFLLCCRALTSFWMTVTDGLDHQQADDMPAPLPSVVASSLQSFSLMVCGALHPSSLEALLSSTILPAATNITLAHSKPLPSNIWPERELGLFLSHARSLEELTLIAIPISTNVLARCLGVTPQIGRLVLEANLAYPSSGRDPRPATINTEALLSSLAQNTPASNNIPALVPNLTSIEIHDSFGTGVKKELIAMVESRWDSKMVRSGTVKQLRRVALRLSDASLIPEVTALLRGFQQQGLDISVLPAKQLLMMA</sequence>
<gene>
    <name evidence="1" type="ORF">Hypma_014723</name>
</gene>
<dbReference type="AlphaFoldDB" id="A0A369J990"/>
<dbReference type="InParanoid" id="A0A369J990"/>
<dbReference type="SUPFAM" id="SSF81383">
    <property type="entry name" value="F-box domain"/>
    <property type="match status" value="1"/>
</dbReference>
<dbReference type="Proteomes" id="UP000076154">
    <property type="component" value="Unassembled WGS sequence"/>
</dbReference>
<keyword evidence="2" id="KW-1185">Reference proteome</keyword>
<dbReference type="InterPro" id="IPR036047">
    <property type="entry name" value="F-box-like_dom_sf"/>
</dbReference>
<protein>
    <submittedName>
        <fullName evidence="1">Uncharacterized protein</fullName>
    </submittedName>
</protein>
<organism evidence="1 2">
    <name type="scientific">Hypsizygus marmoreus</name>
    <name type="common">White beech mushroom</name>
    <name type="synonym">Agaricus marmoreus</name>
    <dbReference type="NCBI Taxonomy" id="39966"/>
    <lineage>
        <taxon>Eukaryota</taxon>
        <taxon>Fungi</taxon>
        <taxon>Dikarya</taxon>
        <taxon>Basidiomycota</taxon>
        <taxon>Agaricomycotina</taxon>
        <taxon>Agaricomycetes</taxon>
        <taxon>Agaricomycetidae</taxon>
        <taxon>Agaricales</taxon>
        <taxon>Tricholomatineae</taxon>
        <taxon>Lyophyllaceae</taxon>
        <taxon>Hypsizygus</taxon>
    </lineage>
</organism>
<evidence type="ECO:0000313" key="2">
    <source>
        <dbReference type="Proteomes" id="UP000076154"/>
    </source>
</evidence>
<proteinExistence type="predicted"/>
<evidence type="ECO:0000313" key="1">
    <source>
        <dbReference type="EMBL" id="RDB18611.1"/>
    </source>
</evidence>
<reference evidence="1" key="1">
    <citation type="submission" date="2018-04" db="EMBL/GenBank/DDBJ databases">
        <title>Whole genome sequencing of Hypsizygus marmoreus.</title>
        <authorList>
            <person name="Choi I.-G."/>
            <person name="Min B."/>
            <person name="Kim J.-G."/>
            <person name="Kim S."/>
            <person name="Oh Y.-L."/>
            <person name="Kong W.-S."/>
            <person name="Park H."/>
            <person name="Jeong J."/>
            <person name="Song E.-S."/>
        </authorList>
    </citation>
    <scope>NUCLEOTIDE SEQUENCE [LARGE SCALE GENOMIC DNA]</scope>
    <source>
        <strain evidence="1">51987-8</strain>
    </source>
</reference>
<dbReference type="OrthoDB" id="3365698at2759"/>
<accession>A0A369J990</accession>
<comment type="caution">
    <text evidence="1">The sequence shown here is derived from an EMBL/GenBank/DDBJ whole genome shotgun (WGS) entry which is preliminary data.</text>
</comment>
<dbReference type="STRING" id="39966.A0A369J990"/>